<gene>
    <name evidence="3" type="ORF">BCY88_15215</name>
</gene>
<feature type="compositionally biased region" description="Low complexity" evidence="2">
    <location>
        <begin position="14"/>
        <end position="39"/>
    </location>
</feature>
<feature type="compositionally biased region" description="Polar residues" evidence="2">
    <location>
        <begin position="55"/>
        <end position="64"/>
    </location>
</feature>
<feature type="compositionally biased region" description="Polar residues" evidence="2">
    <location>
        <begin position="1"/>
        <end position="13"/>
    </location>
</feature>
<reference evidence="3 4" key="1">
    <citation type="submission" date="2016-07" db="EMBL/GenBank/DDBJ databases">
        <title>Genome analysis of Burkholderia fungorum ES3-20.</title>
        <authorList>
            <person name="Xu D."/>
            <person name="Yao R."/>
            <person name="Zheng S."/>
        </authorList>
    </citation>
    <scope>NUCLEOTIDE SEQUENCE [LARGE SCALE GENOMIC DNA]</scope>
    <source>
        <strain evidence="3 4">ES3-20</strain>
    </source>
</reference>
<comment type="caution">
    <text evidence="3">The sequence shown here is derived from an EMBL/GenBank/DDBJ whole genome shotgun (WGS) entry which is preliminary data.</text>
</comment>
<evidence type="ECO:0000256" key="1">
    <source>
        <dbReference type="SAM" id="Coils"/>
    </source>
</evidence>
<keyword evidence="1" id="KW-0175">Coiled coil</keyword>
<evidence type="ECO:0000256" key="2">
    <source>
        <dbReference type="SAM" id="MobiDB-lite"/>
    </source>
</evidence>
<name>A0A420GXZ2_9BURK</name>
<organism evidence="3 4">
    <name type="scientific">Paraburkholderia fungorum</name>
    <dbReference type="NCBI Taxonomy" id="134537"/>
    <lineage>
        <taxon>Bacteria</taxon>
        <taxon>Pseudomonadati</taxon>
        <taxon>Pseudomonadota</taxon>
        <taxon>Betaproteobacteria</taxon>
        <taxon>Burkholderiales</taxon>
        <taxon>Burkholderiaceae</taxon>
        <taxon>Paraburkholderia</taxon>
    </lineage>
</organism>
<dbReference type="AlphaFoldDB" id="A0A420GXZ2"/>
<accession>A0A420GXZ2</accession>
<feature type="region of interest" description="Disordered" evidence="2">
    <location>
        <begin position="1"/>
        <end position="65"/>
    </location>
</feature>
<dbReference type="Proteomes" id="UP000283709">
    <property type="component" value="Unassembled WGS sequence"/>
</dbReference>
<dbReference type="RefSeq" id="WP_120342831.1">
    <property type="nucleotide sequence ID" value="NZ_MCAS01000002.1"/>
</dbReference>
<evidence type="ECO:0000313" key="4">
    <source>
        <dbReference type="Proteomes" id="UP000283709"/>
    </source>
</evidence>
<protein>
    <submittedName>
        <fullName evidence="3">Uncharacterized protein</fullName>
    </submittedName>
</protein>
<evidence type="ECO:0000313" key="3">
    <source>
        <dbReference type="EMBL" id="RKF50109.1"/>
    </source>
</evidence>
<sequence length="151" mass="14976">MQIQQTASSLTVQTTSPTARATTADDPTGGTTSRSASASVAPLNAGGPAPVAANSAGSNDTSGISGPKAAAIKQLKQLIEELQRQLSELHAQIARESHLSANDTGGASGEALMTLAGQATGIESALQIAMGELVQMMTGAGTTTGLINDTA</sequence>
<dbReference type="EMBL" id="MCAS01000002">
    <property type="protein sequence ID" value="RKF50109.1"/>
    <property type="molecule type" value="Genomic_DNA"/>
</dbReference>
<feature type="coiled-coil region" evidence="1">
    <location>
        <begin position="68"/>
        <end position="99"/>
    </location>
</feature>
<proteinExistence type="predicted"/>